<proteinExistence type="predicted"/>
<dbReference type="EMBL" id="CWQY01000032">
    <property type="protein sequence ID" value="CSD15780.1"/>
    <property type="molecule type" value="Genomic_DNA"/>
</dbReference>
<dbReference type="AlphaFoldDB" id="A0A656AK23"/>
<dbReference type="AntiFam" id="ANF00234">
    <property type="entry name" value="Shadow ORF (opposite dnaE1)"/>
</dbReference>
<evidence type="ECO:0000313" key="1">
    <source>
        <dbReference type="EMBL" id="CSD15780.1"/>
    </source>
</evidence>
<evidence type="ECO:0000313" key="2">
    <source>
        <dbReference type="Proteomes" id="UP000041770"/>
    </source>
</evidence>
<reference evidence="1 2" key="1">
    <citation type="submission" date="2015-07" db="EMBL/GenBank/DDBJ databases">
        <authorList>
            <consortium name="Pathogen Informatics"/>
        </authorList>
    </citation>
    <scope>NUCLEOTIDE SEQUENCE [LARGE SCALE GENOMIC DNA]</scope>
    <source>
        <strain evidence="1 2">A316</strain>
    </source>
</reference>
<gene>
    <name evidence="1" type="ORF">ERS013200_03357</name>
</gene>
<organism evidence="1 2">
    <name type="scientific">Vibrio cholerae</name>
    <dbReference type="NCBI Taxonomy" id="666"/>
    <lineage>
        <taxon>Bacteria</taxon>
        <taxon>Pseudomonadati</taxon>
        <taxon>Pseudomonadota</taxon>
        <taxon>Gammaproteobacteria</taxon>
        <taxon>Vibrionales</taxon>
        <taxon>Vibrionaceae</taxon>
        <taxon>Vibrio</taxon>
    </lineage>
</organism>
<accession>A0A656AK23</accession>
<dbReference type="Proteomes" id="UP000041770">
    <property type="component" value="Unassembled WGS sequence"/>
</dbReference>
<name>A0A656AK23_VIBCL</name>
<protein>
    <submittedName>
        <fullName evidence="1">Uncharacterized protein</fullName>
    </submittedName>
</protein>
<sequence>MVGNQRISGRVRFVKSVSGEFFHQIEDFHRQLTIDAIFLRPFLEHSALLSHFFWLFLTHCTAQHVCPTQGVTRQYLRDLHHLLLIEDDAVGRF</sequence>